<gene>
    <name evidence="1" type="ORF">PVAP13_3KG220400</name>
</gene>
<comment type="caution">
    <text evidence="1">The sequence shown here is derived from an EMBL/GenBank/DDBJ whole genome shotgun (WGS) entry which is preliminary data.</text>
</comment>
<keyword evidence="2" id="KW-1185">Reference proteome</keyword>
<organism evidence="1 2">
    <name type="scientific">Panicum virgatum</name>
    <name type="common">Blackwell switchgrass</name>
    <dbReference type="NCBI Taxonomy" id="38727"/>
    <lineage>
        <taxon>Eukaryota</taxon>
        <taxon>Viridiplantae</taxon>
        <taxon>Streptophyta</taxon>
        <taxon>Embryophyta</taxon>
        <taxon>Tracheophyta</taxon>
        <taxon>Spermatophyta</taxon>
        <taxon>Magnoliopsida</taxon>
        <taxon>Liliopsida</taxon>
        <taxon>Poales</taxon>
        <taxon>Poaceae</taxon>
        <taxon>PACMAD clade</taxon>
        <taxon>Panicoideae</taxon>
        <taxon>Panicodae</taxon>
        <taxon>Paniceae</taxon>
        <taxon>Panicinae</taxon>
        <taxon>Panicum</taxon>
        <taxon>Panicum sect. Hiantes</taxon>
    </lineage>
</organism>
<sequence length="79" mass="9099">MTGSVHKKERRDFLLGLTRHHSFGMLEETNPNVALLMCYSKIISLMKKLQSTATLASKFGFFIRIVCTILRTIWSYGIF</sequence>
<reference evidence="1" key="1">
    <citation type="submission" date="2020-05" db="EMBL/GenBank/DDBJ databases">
        <title>WGS assembly of Panicum virgatum.</title>
        <authorList>
            <person name="Lovell J.T."/>
            <person name="Jenkins J."/>
            <person name="Shu S."/>
            <person name="Juenger T.E."/>
            <person name="Schmutz J."/>
        </authorList>
    </citation>
    <scope>NUCLEOTIDE SEQUENCE</scope>
    <source>
        <strain evidence="1">AP13</strain>
    </source>
</reference>
<evidence type="ECO:0000313" key="2">
    <source>
        <dbReference type="Proteomes" id="UP000823388"/>
    </source>
</evidence>
<accession>A0A8T0UUG5</accession>
<proteinExistence type="predicted"/>
<protein>
    <submittedName>
        <fullName evidence="1">Uncharacterized protein</fullName>
    </submittedName>
</protein>
<dbReference type="EMBL" id="CM029041">
    <property type="protein sequence ID" value="KAG2624806.1"/>
    <property type="molecule type" value="Genomic_DNA"/>
</dbReference>
<evidence type="ECO:0000313" key="1">
    <source>
        <dbReference type="EMBL" id="KAG2624806.1"/>
    </source>
</evidence>
<dbReference type="AlphaFoldDB" id="A0A8T0UUG5"/>
<name>A0A8T0UUG5_PANVG</name>
<dbReference type="Proteomes" id="UP000823388">
    <property type="component" value="Chromosome 3K"/>
</dbReference>